<dbReference type="AlphaFoldDB" id="A0A1J5P9I5"/>
<evidence type="ECO:0000313" key="1">
    <source>
        <dbReference type="EMBL" id="OIQ67942.1"/>
    </source>
</evidence>
<accession>A0A1J5P9I5</accession>
<protein>
    <submittedName>
        <fullName evidence="1">Uncharacterized protein</fullName>
    </submittedName>
</protein>
<sequence>MASADDTSRRSSTNAARSLSLCAAAAMSGVTALRSRVRSDCTARRRICALGLGERTSRASALCRVAISGCTLPMSCACCCARRKAASMSTTRFSSRERDRLCMSSSSWLRCKATSLRRASSKAAREAVSWASASDWRATARASCDWVCASVLWRASCSCMLLTFCHNKTVASSATAPNSPIPSAVPPDTPLAVGAAGAIPAGPVSGTGWETPS</sequence>
<reference evidence="1" key="1">
    <citation type="submission" date="2016-10" db="EMBL/GenBank/DDBJ databases">
        <title>Sequence of Gallionella enrichment culture.</title>
        <authorList>
            <person name="Poehlein A."/>
            <person name="Muehling M."/>
            <person name="Daniel R."/>
        </authorList>
    </citation>
    <scope>NUCLEOTIDE SEQUENCE</scope>
</reference>
<comment type="caution">
    <text evidence="1">The sequence shown here is derived from an EMBL/GenBank/DDBJ whole genome shotgun (WGS) entry which is preliminary data.</text>
</comment>
<gene>
    <name evidence="1" type="ORF">GALL_504770</name>
</gene>
<organism evidence="1">
    <name type="scientific">mine drainage metagenome</name>
    <dbReference type="NCBI Taxonomy" id="410659"/>
    <lineage>
        <taxon>unclassified sequences</taxon>
        <taxon>metagenomes</taxon>
        <taxon>ecological metagenomes</taxon>
    </lineage>
</organism>
<proteinExistence type="predicted"/>
<dbReference type="EMBL" id="MLJW01005603">
    <property type="protein sequence ID" value="OIQ67942.1"/>
    <property type="molecule type" value="Genomic_DNA"/>
</dbReference>
<name>A0A1J5P9I5_9ZZZZ</name>